<reference evidence="9" key="2">
    <citation type="journal article" date="2017" name="Genome Announc.">
        <title>Correction for Mirajkar et al., Complete Genome Sequence of Brachyspira hyodysenteriae Type Strain B78 (ATCC 27164).</title>
        <authorList>
            <person name="Mirajkar N.S."/>
            <person name="Johnson T.J."/>
            <person name="Gebhart C.J."/>
        </authorList>
    </citation>
    <scope>NUCLEOTIDE SEQUENCE [LARGE SCALE GENOMIC DNA]</scope>
    <source>
        <strain evidence="9">B78</strain>
    </source>
</reference>
<evidence type="ECO:0000256" key="5">
    <source>
        <dbReference type="SAM" id="SignalP"/>
    </source>
</evidence>
<comment type="subcellular location">
    <subcellularLocation>
        <location evidence="1">Cell envelope</location>
    </subcellularLocation>
</comment>
<dbReference type="SUPFAM" id="SSF53850">
    <property type="entry name" value="Periplasmic binding protein-like II"/>
    <property type="match status" value="1"/>
</dbReference>
<dbReference type="PANTHER" id="PTHR35936:SF34">
    <property type="entry name" value="ABC TRANSPORTER EXTRACELLULAR-BINDING PROTEIN YCKB-RELATED"/>
    <property type="match status" value="1"/>
</dbReference>
<organism evidence="8 9">
    <name type="scientific">Brachyspira hyodysenteriae ATCC 27164</name>
    <dbReference type="NCBI Taxonomy" id="1266923"/>
    <lineage>
        <taxon>Bacteria</taxon>
        <taxon>Pseudomonadati</taxon>
        <taxon>Spirochaetota</taxon>
        <taxon>Spirochaetia</taxon>
        <taxon>Brachyspirales</taxon>
        <taxon>Brachyspiraceae</taxon>
        <taxon>Brachyspira</taxon>
    </lineage>
</organism>
<dbReference type="GO" id="GO:0030313">
    <property type="term" value="C:cell envelope"/>
    <property type="evidence" value="ECO:0007669"/>
    <property type="project" value="UniProtKB-SubCell"/>
</dbReference>
<feature type="domain" description="Ionotropic glutamate receptor C-terminal" evidence="7">
    <location>
        <begin position="60"/>
        <end position="282"/>
    </location>
</feature>
<dbReference type="PROSITE" id="PS51257">
    <property type="entry name" value="PROKAR_LIPOPROTEIN"/>
    <property type="match status" value="1"/>
</dbReference>
<sequence>MKFILKLSVISLMLLLIGCGNSQKKSEENNKTDLNNKVIIEDTPEIQEDNSLQRVKDSGKLVLGLDDTFAPMGFRDENGEIVGFDIDLAHEVASRMGVVLETKSIDWGKSSSILTNREIDVLWNGVNINNERKVYMNFSKPYLNNMLIIVKHNDDETINSIDNLAGKIVGVQKGGNYEQIANHPIMSKIKELRQYDENIKAFTDLQLNKLDAFITDDVFAQYYITEKKAPFTVVHNTPFTDGLYAIGVNKSDKKLLEEIDRILDEMKADGTAAKISEKWFSKDIVLK</sequence>
<dbReference type="Proteomes" id="UP000092328">
    <property type="component" value="Chromosome"/>
</dbReference>
<gene>
    <name evidence="8" type="ORF">BHYOB78_10170</name>
</gene>
<dbReference type="KEGG" id="bhd:BHYOB78_10170"/>
<evidence type="ECO:0000256" key="1">
    <source>
        <dbReference type="ARBA" id="ARBA00004196"/>
    </source>
</evidence>
<dbReference type="InterPro" id="IPR001320">
    <property type="entry name" value="Iontro_rcpt_C"/>
</dbReference>
<evidence type="ECO:0000256" key="2">
    <source>
        <dbReference type="ARBA" id="ARBA00010333"/>
    </source>
</evidence>
<dbReference type="PANTHER" id="PTHR35936">
    <property type="entry name" value="MEMBRANE-BOUND LYTIC MUREIN TRANSGLYCOSYLASE F"/>
    <property type="match status" value="1"/>
</dbReference>
<feature type="signal peptide" evidence="5">
    <location>
        <begin position="1"/>
        <end position="24"/>
    </location>
</feature>
<dbReference type="InterPro" id="IPR001638">
    <property type="entry name" value="Solute-binding_3/MltF_N"/>
</dbReference>
<dbReference type="AlphaFoldDB" id="A0A3B6W2P1"/>
<evidence type="ECO:0000256" key="4">
    <source>
        <dbReference type="RuleBase" id="RU003744"/>
    </source>
</evidence>
<evidence type="ECO:0000256" key="3">
    <source>
        <dbReference type="ARBA" id="ARBA00022729"/>
    </source>
</evidence>
<dbReference type="PROSITE" id="PS01039">
    <property type="entry name" value="SBP_BACTERIAL_3"/>
    <property type="match status" value="1"/>
</dbReference>
<dbReference type="GeneID" id="63962279"/>
<evidence type="ECO:0000313" key="9">
    <source>
        <dbReference type="Proteomes" id="UP000092328"/>
    </source>
</evidence>
<dbReference type="RefSeq" id="WP_020064048.1">
    <property type="nucleotide sequence ID" value="NZ_CP015910.2"/>
</dbReference>
<keyword evidence="3 5" id="KW-0732">Signal</keyword>
<accession>A0A3B6W2P1</accession>
<dbReference type="GO" id="GO:0015276">
    <property type="term" value="F:ligand-gated monoatomic ion channel activity"/>
    <property type="evidence" value="ECO:0007669"/>
    <property type="project" value="InterPro"/>
</dbReference>
<proteinExistence type="inferred from homology"/>
<dbReference type="Gene3D" id="3.40.190.10">
    <property type="entry name" value="Periplasmic binding protein-like II"/>
    <property type="match status" value="2"/>
</dbReference>
<dbReference type="Pfam" id="PF00497">
    <property type="entry name" value="SBP_bac_3"/>
    <property type="match status" value="1"/>
</dbReference>
<protein>
    <submittedName>
        <fullName evidence="8">Amino acid ABC transporter substrate-binding protein</fullName>
    </submittedName>
</protein>
<dbReference type="OrthoDB" id="9775197at2"/>
<dbReference type="GO" id="GO:0016020">
    <property type="term" value="C:membrane"/>
    <property type="evidence" value="ECO:0007669"/>
    <property type="project" value="InterPro"/>
</dbReference>
<dbReference type="SMART" id="SM00062">
    <property type="entry name" value="PBPb"/>
    <property type="match status" value="1"/>
</dbReference>
<feature type="domain" description="Solute-binding protein family 3/N-terminal" evidence="6">
    <location>
        <begin position="60"/>
        <end position="283"/>
    </location>
</feature>
<evidence type="ECO:0000259" key="7">
    <source>
        <dbReference type="SMART" id="SM00079"/>
    </source>
</evidence>
<feature type="chain" id="PRO_5017459444" evidence="5">
    <location>
        <begin position="25"/>
        <end position="287"/>
    </location>
</feature>
<comment type="similarity">
    <text evidence="2 4">Belongs to the bacterial solute-binding protein 3 family.</text>
</comment>
<name>A0A3B6W2P1_BRAHO</name>
<reference evidence="9" key="1">
    <citation type="journal article" date="2016" name="Genome Announc.">
        <title>Complete Genome Sequence of Brachyspira hyodysenteriae Type Strain B78 (ATCC 27164).</title>
        <authorList>
            <person name="Mirajkar N.S."/>
            <person name="Johnson T.J."/>
            <person name="Gebhart C.J."/>
        </authorList>
    </citation>
    <scope>NUCLEOTIDE SEQUENCE [LARGE SCALE GENOMIC DNA]</scope>
    <source>
        <strain evidence="9">B78</strain>
    </source>
</reference>
<evidence type="ECO:0000259" key="6">
    <source>
        <dbReference type="SMART" id="SM00062"/>
    </source>
</evidence>
<dbReference type="SMART" id="SM00079">
    <property type="entry name" value="PBPe"/>
    <property type="match status" value="1"/>
</dbReference>
<keyword evidence="9" id="KW-1185">Reference proteome</keyword>
<dbReference type="CDD" id="cd00996">
    <property type="entry name" value="PBP2_AatB_like"/>
    <property type="match status" value="1"/>
</dbReference>
<dbReference type="EMBL" id="CP015910">
    <property type="protein sequence ID" value="ANN64220.1"/>
    <property type="molecule type" value="Genomic_DNA"/>
</dbReference>
<dbReference type="InterPro" id="IPR018313">
    <property type="entry name" value="SBP_3_CS"/>
</dbReference>
<evidence type="ECO:0000313" key="8">
    <source>
        <dbReference type="EMBL" id="ANN64220.1"/>
    </source>
</evidence>